<dbReference type="Gene3D" id="2.30.30.240">
    <property type="entry name" value="PRC-barrel domain"/>
    <property type="match status" value="1"/>
</dbReference>
<keyword evidence="2 5" id="KW-0690">Ribosome biogenesis</keyword>
<dbReference type="RefSeq" id="WP_101352682.1">
    <property type="nucleotide sequence ID" value="NZ_PIQO01000001.1"/>
</dbReference>
<comment type="domain">
    <text evidence="5">The PRC barrel domain binds ribosomal protein uS19.</text>
</comment>
<dbReference type="HAMAP" id="MF_00014">
    <property type="entry name" value="Ribosome_mat_RimM"/>
    <property type="match status" value="1"/>
</dbReference>
<dbReference type="Proteomes" id="UP000233440">
    <property type="component" value="Unassembled WGS sequence"/>
</dbReference>
<evidence type="ECO:0000313" key="9">
    <source>
        <dbReference type="Proteomes" id="UP000233440"/>
    </source>
</evidence>
<evidence type="ECO:0000256" key="2">
    <source>
        <dbReference type="ARBA" id="ARBA00022517"/>
    </source>
</evidence>
<protein>
    <recommendedName>
        <fullName evidence="5">Ribosome maturation factor RimM</fullName>
    </recommendedName>
</protein>
<feature type="domain" description="PRC-barrel" evidence="7">
    <location>
        <begin position="95"/>
        <end position="169"/>
    </location>
</feature>
<dbReference type="SUPFAM" id="SSF50447">
    <property type="entry name" value="Translation proteins"/>
    <property type="match status" value="1"/>
</dbReference>
<dbReference type="InterPro" id="IPR002676">
    <property type="entry name" value="RimM_N"/>
</dbReference>
<sequence>MWFNVGKIVNTHGLNGEVRVISITDFKEERFKVGSILYLFIPNQTEPTELVVKSHRVHKNFDLLTFEGYNSINEVEKWKNGILKVSKEQLGELEEGEFYFHEIVGCKVFTTNNELVGVVKEILTPGANDVWVVKGDKGKEYLIPYIEPIVKQINVMEKRIIIEPMEGLLS</sequence>
<dbReference type="AlphaFoldDB" id="A0A2N3LR30"/>
<dbReference type="InterPro" id="IPR011961">
    <property type="entry name" value="RimM"/>
</dbReference>
<reference evidence="8 9" key="1">
    <citation type="submission" date="2017-11" db="EMBL/GenBank/DDBJ databases">
        <title>Bacillus camelliae sp. nov., isolated from pu'er tea.</title>
        <authorList>
            <person name="Niu L."/>
        </authorList>
    </citation>
    <scope>NUCLEOTIDE SEQUENCE [LARGE SCALE GENOMIC DNA]</scope>
    <source>
        <strain evidence="8 9">7578-1</strain>
    </source>
</reference>
<name>A0A2N3LR30_9BACI</name>
<comment type="subcellular location">
    <subcellularLocation>
        <location evidence="5">Cytoplasm</location>
    </subcellularLocation>
</comment>
<comment type="function">
    <text evidence="5">An accessory protein needed during the final step in the assembly of 30S ribosomal subunit, possibly for assembly of the head region. Essential for efficient processing of 16S rRNA. May be needed both before and after RbfA during the maturation of 16S rRNA. It has affinity for free ribosomal 30S subunits but not for 70S ribosomes.</text>
</comment>
<keyword evidence="1 5" id="KW-0963">Cytoplasm</keyword>
<accession>A0A2N3LR30</accession>
<comment type="caution">
    <text evidence="8">The sequence shown here is derived from an EMBL/GenBank/DDBJ whole genome shotgun (WGS) entry which is preliminary data.</text>
</comment>
<dbReference type="PANTHER" id="PTHR33692">
    <property type="entry name" value="RIBOSOME MATURATION FACTOR RIMM"/>
    <property type="match status" value="1"/>
</dbReference>
<organism evidence="8 9">
    <name type="scientific">Heyndrickxia camelliae</name>
    <dbReference type="NCBI Taxonomy" id="1707093"/>
    <lineage>
        <taxon>Bacteria</taxon>
        <taxon>Bacillati</taxon>
        <taxon>Bacillota</taxon>
        <taxon>Bacilli</taxon>
        <taxon>Bacillales</taxon>
        <taxon>Bacillaceae</taxon>
        <taxon>Heyndrickxia</taxon>
    </lineage>
</organism>
<evidence type="ECO:0000256" key="1">
    <source>
        <dbReference type="ARBA" id="ARBA00022490"/>
    </source>
</evidence>
<comment type="subunit">
    <text evidence="5">Binds ribosomal protein uS19.</text>
</comment>
<feature type="domain" description="RimM N-terminal" evidence="6">
    <location>
        <begin position="5"/>
        <end position="89"/>
    </location>
</feature>
<dbReference type="GO" id="GO:0043022">
    <property type="term" value="F:ribosome binding"/>
    <property type="evidence" value="ECO:0007669"/>
    <property type="project" value="InterPro"/>
</dbReference>
<evidence type="ECO:0000256" key="4">
    <source>
        <dbReference type="ARBA" id="ARBA00023186"/>
    </source>
</evidence>
<keyword evidence="9" id="KW-1185">Reference proteome</keyword>
<dbReference type="Gene3D" id="2.40.30.60">
    <property type="entry name" value="RimM"/>
    <property type="match status" value="1"/>
</dbReference>
<dbReference type="GO" id="GO:0042274">
    <property type="term" value="P:ribosomal small subunit biogenesis"/>
    <property type="evidence" value="ECO:0007669"/>
    <property type="project" value="UniProtKB-UniRule"/>
</dbReference>
<dbReference type="GO" id="GO:0006364">
    <property type="term" value="P:rRNA processing"/>
    <property type="evidence" value="ECO:0007669"/>
    <property type="project" value="UniProtKB-UniRule"/>
</dbReference>
<evidence type="ECO:0000259" key="6">
    <source>
        <dbReference type="Pfam" id="PF01782"/>
    </source>
</evidence>
<dbReference type="InterPro" id="IPR009000">
    <property type="entry name" value="Transl_B-barrel_sf"/>
</dbReference>
<keyword evidence="3 5" id="KW-0698">rRNA processing</keyword>
<proteinExistence type="inferred from homology"/>
<evidence type="ECO:0000313" key="8">
    <source>
        <dbReference type="EMBL" id="PKR87035.1"/>
    </source>
</evidence>
<dbReference type="GO" id="GO:0005840">
    <property type="term" value="C:ribosome"/>
    <property type="evidence" value="ECO:0007669"/>
    <property type="project" value="InterPro"/>
</dbReference>
<dbReference type="InterPro" id="IPR027275">
    <property type="entry name" value="PRC-brl_dom"/>
</dbReference>
<keyword evidence="4 5" id="KW-0143">Chaperone</keyword>
<dbReference type="Pfam" id="PF05239">
    <property type="entry name" value="PRC"/>
    <property type="match status" value="1"/>
</dbReference>
<dbReference type="InterPro" id="IPR036976">
    <property type="entry name" value="RimM_N_sf"/>
</dbReference>
<gene>
    <name evidence="5" type="primary">rimM</name>
    <name evidence="8" type="ORF">CWO92_02980</name>
</gene>
<dbReference type="GO" id="GO:0005737">
    <property type="term" value="C:cytoplasm"/>
    <property type="evidence" value="ECO:0007669"/>
    <property type="project" value="UniProtKB-SubCell"/>
</dbReference>
<dbReference type="EMBL" id="PIQO01000001">
    <property type="protein sequence ID" value="PKR87035.1"/>
    <property type="molecule type" value="Genomic_DNA"/>
</dbReference>
<evidence type="ECO:0000256" key="5">
    <source>
        <dbReference type="HAMAP-Rule" id="MF_00014"/>
    </source>
</evidence>
<evidence type="ECO:0000256" key="3">
    <source>
        <dbReference type="ARBA" id="ARBA00022552"/>
    </source>
</evidence>
<dbReference type="PANTHER" id="PTHR33692:SF1">
    <property type="entry name" value="RIBOSOME MATURATION FACTOR RIMM"/>
    <property type="match status" value="1"/>
</dbReference>
<dbReference type="SUPFAM" id="SSF50346">
    <property type="entry name" value="PRC-barrel domain"/>
    <property type="match status" value="1"/>
</dbReference>
<comment type="similarity">
    <text evidence="5">Belongs to the RimM family.</text>
</comment>
<dbReference type="InterPro" id="IPR011033">
    <property type="entry name" value="PRC_barrel-like_sf"/>
</dbReference>
<dbReference type="NCBIfam" id="TIGR02273">
    <property type="entry name" value="16S_RimM"/>
    <property type="match status" value="1"/>
</dbReference>
<dbReference type="Pfam" id="PF01782">
    <property type="entry name" value="RimM"/>
    <property type="match status" value="1"/>
</dbReference>
<dbReference type="OrthoDB" id="9810331at2"/>
<evidence type="ECO:0000259" key="7">
    <source>
        <dbReference type="Pfam" id="PF05239"/>
    </source>
</evidence>